<keyword evidence="1" id="KW-0812">Transmembrane</keyword>
<name>A0ABW6SZA4_9ACTN</name>
<reference evidence="2 3" key="1">
    <citation type="submission" date="2024-10" db="EMBL/GenBank/DDBJ databases">
        <title>The Natural Products Discovery Center: Release of the First 8490 Sequenced Strains for Exploring Actinobacteria Biosynthetic Diversity.</title>
        <authorList>
            <person name="Kalkreuter E."/>
            <person name="Kautsar S.A."/>
            <person name="Yang D."/>
            <person name="Bader C.D."/>
            <person name="Teijaro C.N."/>
            <person name="Fluegel L."/>
            <person name="Davis C.M."/>
            <person name="Simpson J.R."/>
            <person name="Lauterbach L."/>
            <person name="Steele A.D."/>
            <person name="Gui C."/>
            <person name="Meng S."/>
            <person name="Li G."/>
            <person name="Viehrig K."/>
            <person name="Ye F."/>
            <person name="Su P."/>
            <person name="Kiefer A.F."/>
            <person name="Nichols A."/>
            <person name="Cepeda A.J."/>
            <person name="Yan W."/>
            <person name="Fan B."/>
            <person name="Jiang Y."/>
            <person name="Adhikari A."/>
            <person name="Zheng C.-J."/>
            <person name="Schuster L."/>
            <person name="Cowan T.M."/>
            <person name="Smanski M.J."/>
            <person name="Chevrette M.G."/>
            <person name="De Carvalho L.P.S."/>
            <person name="Shen B."/>
        </authorList>
    </citation>
    <scope>NUCLEOTIDE SEQUENCE [LARGE SCALE GENOMIC DNA]</scope>
    <source>
        <strain evidence="2 3">NPDC002173</strain>
    </source>
</reference>
<protein>
    <submittedName>
        <fullName evidence="2">Uncharacterized protein</fullName>
    </submittedName>
</protein>
<sequence>MSYDLSILFGIVWEVIAPLLLVIGVVVAAVGATCALVIVLYAVVDALVRRFIGQRRPQLRDAHEEQGFVTEWLR</sequence>
<keyword evidence="1" id="KW-0472">Membrane</keyword>
<gene>
    <name evidence="2" type="ORF">ACFYXI_28215</name>
</gene>
<evidence type="ECO:0000313" key="3">
    <source>
        <dbReference type="Proteomes" id="UP001602013"/>
    </source>
</evidence>
<dbReference type="Proteomes" id="UP001602013">
    <property type="component" value="Unassembled WGS sequence"/>
</dbReference>
<dbReference type="EMBL" id="JBIASD010000022">
    <property type="protein sequence ID" value="MFF3669482.1"/>
    <property type="molecule type" value="Genomic_DNA"/>
</dbReference>
<keyword evidence="3" id="KW-1185">Reference proteome</keyword>
<organism evidence="2 3">
    <name type="scientific">Microtetraspora malaysiensis</name>
    <dbReference type="NCBI Taxonomy" id="161358"/>
    <lineage>
        <taxon>Bacteria</taxon>
        <taxon>Bacillati</taxon>
        <taxon>Actinomycetota</taxon>
        <taxon>Actinomycetes</taxon>
        <taxon>Streptosporangiales</taxon>
        <taxon>Streptosporangiaceae</taxon>
        <taxon>Microtetraspora</taxon>
    </lineage>
</organism>
<evidence type="ECO:0000313" key="2">
    <source>
        <dbReference type="EMBL" id="MFF3669482.1"/>
    </source>
</evidence>
<keyword evidence="1" id="KW-1133">Transmembrane helix</keyword>
<dbReference type="RefSeq" id="WP_387415617.1">
    <property type="nucleotide sequence ID" value="NZ_JBIASD010000022.1"/>
</dbReference>
<feature type="transmembrane region" description="Helical" evidence="1">
    <location>
        <begin position="15"/>
        <end position="48"/>
    </location>
</feature>
<evidence type="ECO:0000256" key="1">
    <source>
        <dbReference type="SAM" id="Phobius"/>
    </source>
</evidence>
<comment type="caution">
    <text evidence="2">The sequence shown here is derived from an EMBL/GenBank/DDBJ whole genome shotgun (WGS) entry which is preliminary data.</text>
</comment>
<accession>A0ABW6SZA4</accession>
<proteinExistence type="predicted"/>